<sequence>MTRTAIALAAALATLALPAAAQSVNEVRRANGLAPLERIDKLDRAAARQAAAMRKAGAISHTGADGSSFSARLRAVGCSGGAENVAMGDFGGEAGVVAGWMDSPPHRKNLLTQGLESYGIAQDGRYWALVLGRGC</sequence>
<evidence type="ECO:0000256" key="1">
    <source>
        <dbReference type="SAM" id="SignalP"/>
    </source>
</evidence>
<protein>
    <submittedName>
        <fullName evidence="3">CAP domain-containing protein</fullName>
    </submittedName>
</protein>
<comment type="caution">
    <text evidence="3">The sequence shown here is derived from an EMBL/GenBank/DDBJ whole genome shotgun (WGS) entry which is preliminary data.</text>
</comment>
<accession>A0A4R6A0R9</accession>
<dbReference type="AlphaFoldDB" id="A0A4R6A0R9"/>
<dbReference type="InterPro" id="IPR035940">
    <property type="entry name" value="CAP_sf"/>
</dbReference>
<dbReference type="Proteomes" id="UP000295701">
    <property type="component" value="Unassembled WGS sequence"/>
</dbReference>
<keyword evidence="4" id="KW-1185">Reference proteome</keyword>
<dbReference type="PANTHER" id="PTHR31157:SF1">
    <property type="entry name" value="SCP DOMAIN-CONTAINING PROTEIN"/>
    <property type="match status" value="1"/>
</dbReference>
<keyword evidence="1" id="KW-0732">Signal</keyword>
<name>A0A4R6A0R9_9RHOB</name>
<organism evidence="3 4">
    <name type="scientific">Palleronia sediminis</name>
    <dbReference type="NCBI Taxonomy" id="2547833"/>
    <lineage>
        <taxon>Bacteria</taxon>
        <taxon>Pseudomonadati</taxon>
        <taxon>Pseudomonadota</taxon>
        <taxon>Alphaproteobacteria</taxon>
        <taxon>Rhodobacterales</taxon>
        <taxon>Roseobacteraceae</taxon>
        <taxon>Palleronia</taxon>
    </lineage>
</organism>
<dbReference type="InterPro" id="IPR014044">
    <property type="entry name" value="CAP_dom"/>
</dbReference>
<dbReference type="Gene3D" id="3.40.33.10">
    <property type="entry name" value="CAP"/>
    <property type="match status" value="1"/>
</dbReference>
<gene>
    <name evidence="3" type="ORF">E2L08_14770</name>
</gene>
<dbReference type="PANTHER" id="PTHR31157">
    <property type="entry name" value="SCP DOMAIN-CONTAINING PROTEIN"/>
    <property type="match status" value="1"/>
</dbReference>
<reference evidence="3 4" key="1">
    <citation type="submission" date="2019-03" db="EMBL/GenBank/DDBJ databases">
        <title>Primorskyibacter sp. SS33 isolated from sediments.</title>
        <authorList>
            <person name="Xunke S."/>
        </authorList>
    </citation>
    <scope>NUCLEOTIDE SEQUENCE [LARGE SCALE GENOMIC DNA]</scope>
    <source>
        <strain evidence="3 4">SS33</strain>
    </source>
</reference>
<dbReference type="Pfam" id="PF00188">
    <property type="entry name" value="CAP"/>
    <property type="match status" value="1"/>
</dbReference>
<feature type="signal peptide" evidence="1">
    <location>
        <begin position="1"/>
        <end position="21"/>
    </location>
</feature>
<dbReference type="RefSeq" id="WP_133397871.1">
    <property type="nucleotide sequence ID" value="NZ_SNAA01000020.1"/>
</dbReference>
<dbReference type="EMBL" id="SNAA01000020">
    <property type="protein sequence ID" value="TDL75977.1"/>
    <property type="molecule type" value="Genomic_DNA"/>
</dbReference>
<evidence type="ECO:0000313" key="4">
    <source>
        <dbReference type="Proteomes" id="UP000295701"/>
    </source>
</evidence>
<evidence type="ECO:0000313" key="3">
    <source>
        <dbReference type="EMBL" id="TDL75977.1"/>
    </source>
</evidence>
<evidence type="ECO:0000259" key="2">
    <source>
        <dbReference type="Pfam" id="PF00188"/>
    </source>
</evidence>
<dbReference type="OrthoDB" id="9811255at2"/>
<dbReference type="CDD" id="cd05379">
    <property type="entry name" value="CAP_bacterial"/>
    <property type="match status" value="1"/>
</dbReference>
<proteinExistence type="predicted"/>
<feature type="chain" id="PRO_5020885954" evidence="1">
    <location>
        <begin position="22"/>
        <end position="135"/>
    </location>
</feature>
<dbReference type="SUPFAM" id="SSF55797">
    <property type="entry name" value="PR-1-like"/>
    <property type="match status" value="1"/>
</dbReference>
<feature type="domain" description="SCP" evidence="2">
    <location>
        <begin position="24"/>
        <end position="121"/>
    </location>
</feature>